<dbReference type="RefSeq" id="XP_060303708.1">
    <property type="nucleotide sequence ID" value="XM_060441055.1"/>
</dbReference>
<organism evidence="2 3">
    <name type="scientific">Lasiosphaeria miniovina</name>
    <dbReference type="NCBI Taxonomy" id="1954250"/>
    <lineage>
        <taxon>Eukaryota</taxon>
        <taxon>Fungi</taxon>
        <taxon>Dikarya</taxon>
        <taxon>Ascomycota</taxon>
        <taxon>Pezizomycotina</taxon>
        <taxon>Sordariomycetes</taxon>
        <taxon>Sordariomycetidae</taxon>
        <taxon>Sordariales</taxon>
        <taxon>Lasiosphaeriaceae</taxon>
        <taxon>Lasiosphaeria</taxon>
    </lineage>
</organism>
<accession>A0AA40BIF4</accession>
<feature type="chain" id="PRO_5041219306" description="Secreted protein" evidence="1">
    <location>
        <begin position="25"/>
        <end position="272"/>
    </location>
</feature>
<dbReference type="Proteomes" id="UP001172101">
    <property type="component" value="Unassembled WGS sequence"/>
</dbReference>
<keyword evidence="1" id="KW-0732">Signal</keyword>
<feature type="signal peptide" evidence="1">
    <location>
        <begin position="1"/>
        <end position="24"/>
    </location>
</feature>
<protein>
    <recommendedName>
        <fullName evidence="4">Secreted protein</fullName>
    </recommendedName>
</protein>
<comment type="caution">
    <text evidence="2">The sequence shown here is derived from an EMBL/GenBank/DDBJ whole genome shotgun (WGS) entry which is preliminary data.</text>
</comment>
<keyword evidence="3" id="KW-1185">Reference proteome</keyword>
<sequence length="272" mass="29655">MRLSTHIDMFARLLVCQLSPVGSGLVHTRPAVAAPCSANPNIGATSKSAQNGAPLETTAFPPHAAFHRTHDSSFQFALVGSRFDEVLVPNAASIDRGHPCGVRLSLPGSMLERRPSGHRRPHDWPVRIAPVQGLASFHCCCIAGMRFAYIRYVHHRSFGRRGGMCAKHSEPVEFVLACVINGRHNRDGESATASRAIIFFAISNCPSYIPIPKACRAGSSRRPQTQGIFLLRTQSRLACDGVWQLGWSLLAHASEHLLHRFHSCVIVVTSLG</sequence>
<gene>
    <name evidence="2" type="ORF">B0T26DRAFT_689761</name>
</gene>
<dbReference type="AlphaFoldDB" id="A0AA40BIF4"/>
<evidence type="ECO:0000313" key="3">
    <source>
        <dbReference type="Proteomes" id="UP001172101"/>
    </source>
</evidence>
<proteinExistence type="predicted"/>
<dbReference type="GeneID" id="85324325"/>
<evidence type="ECO:0000256" key="1">
    <source>
        <dbReference type="SAM" id="SignalP"/>
    </source>
</evidence>
<evidence type="ECO:0008006" key="4">
    <source>
        <dbReference type="Google" id="ProtNLM"/>
    </source>
</evidence>
<name>A0AA40BIF4_9PEZI</name>
<evidence type="ECO:0000313" key="2">
    <source>
        <dbReference type="EMBL" id="KAK0734831.1"/>
    </source>
</evidence>
<reference evidence="2" key="1">
    <citation type="submission" date="2023-06" db="EMBL/GenBank/DDBJ databases">
        <title>Genome-scale phylogeny and comparative genomics of the fungal order Sordariales.</title>
        <authorList>
            <consortium name="Lawrence Berkeley National Laboratory"/>
            <person name="Hensen N."/>
            <person name="Bonometti L."/>
            <person name="Westerberg I."/>
            <person name="Brannstrom I.O."/>
            <person name="Guillou S."/>
            <person name="Cros-Aarteil S."/>
            <person name="Calhoun S."/>
            <person name="Haridas S."/>
            <person name="Kuo A."/>
            <person name="Mondo S."/>
            <person name="Pangilinan J."/>
            <person name="Riley R."/>
            <person name="LaButti K."/>
            <person name="Andreopoulos B."/>
            <person name="Lipzen A."/>
            <person name="Chen C."/>
            <person name="Yanf M."/>
            <person name="Daum C."/>
            <person name="Ng V."/>
            <person name="Clum A."/>
            <person name="Steindorff A."/>
            <person name="Ohm R."/>
            <person name="Martin F."/>
            <person name="Silar P."/>
            <person name="Natvig D."/>
            <person name="Lalanne C."/>
            <person name="Gautier V."/>
            <person name="Ament-velasquez S.L."/>
            <person name="Kruys A."/>
            <person name="Hutchinson M.I."/>
            <person name="Powell A.J."/>
            <person name="Barry K."/>
            <person name="Miller A.N."/>
            <person name="Grigoriev I.V."/>
            <person name="Debuchy R."/>
            <person name="Gladieux P."/>
            <person name="Thoren M.H."/>
            <person name="Johannesson H."/>
        </authorList>
    </citation>
    <scope>NUCLEOTIDE SEQUENCE</scope>
    <source>
        <strain evidence="2">SMH2392-1A</strain>
    </source>
</reference>
<dbReference type="EMBL" id="JAUIRO010000001">
    <property type="protein sequence ID" value="KAK0734831.1"/>
    <property type="molecule type" value="Genomic_DNA"/>
</dbReference>